<comment type="caution">
    <text evidence="7">The sequence shown here is derived from an EMBL/GenBank/DDBJ whole genome shotgun (WGS) entry which is preliminary data.</text>
</comment>
<sequence length="346" mass="37981">MQFIRNAWYVAAWSHELSADKALGRTLLAEPVMLFRDAQHGARALSDRCPHRFAPLHRGDVRDGTVGCPYHGLRFDGTGRCTHNPHGDGRIPDAARVRSFPVLERHGAVWIWMGDPALADAGASLPDFSFIDREQNEVSTGYLLTRAHYQLSADNLLDLSHFQYLHPETLGSEAIARDPGRVEHDGDTVRSSRRTEAERLPAFVARAFGVPDGVRADRHLEVRWDPPGLLAIEVAVRPSGAPLGRVSRSAHLLTPETAASTHYFFAFGLPKAMGPAARALVDYAVAGLMAPFRDEDLPMLEAQQAALSGTDFWAQRPVLLPIDAGAVRARRIVERRIAEEGRAGSA</sequence>
<dbReference type="Proteomes" id="UP000682266">
    <property type="component" value="Unassembled WGS sequence"/>
</dbReference>
<name>A0AA41E9G0_9BURK</name>
<proteinExistence type="predicted"/>
<dbReference type="InterPro" id="IPR050584">
    <property type="entry name" value="Cholesterol_7-desaturase"/>
</dbReference>
<reference evidence="7" key="1">
    <citation type="submission" date="2021-04" db="EMBL/GenBank/DDBJ databases">
        <title>A collection of bacterial strains from the Burkholderia cepacia Research Laboratory and Repository.</title>
        <authorList>
            <person name="Lipuma J."/>
            <person name="Spilker T."/>
        </authorList>
    </citation>
    <scope>NUCLEOTIDE SEQUENCE</scope>
    <source>
        <strain evidence="7">AU36012</strain>
    </source>
</reference>
<dbReference type="Gene3D" id="2.102.10.10">
    <property type="entry name" value="Rieske [2Fe-2S] iron-sulphur domain"/>
    <property type="match status" value="1"/>
</dbReference>
<protein>
    <submittedName>
        <fullName evidence="7">Aromatic ring-hydroxylating dioxygenase subunit alpha</fullName>
    </submittedName>
</protein>
<dbReference type="EMBL" id="JAGSVG010000015">
    <property type="protein sequence ID" value="MBR8130796.1"/>
    <property type="molecule type" value="Genomic_DNA"/>
</dbReference>
<dbReference type="Pfam" id="PF00355">
    <property type="entry name" value="Rieske"/>
    <property type="match status" value="1"/>
</dbReference>
<gene>
    <name evidence="7" type="ORF">KDW93_17790</name>
</gene>
<dbReference type="PROSITE" id="PS51296">
    <property type="entry name" value="RIESKE"/>
    <property type="match status" value="1"/>
</dbReference>
<dbReference type="InterPro" id="IPR017941">
    <property type="entry name" value="Rieske_2Fe-2S"/>
</dbReference>
<dbReference type="SUPFAM" id="SSF55961">
    <property type="entry name" value="Bet v1-like"/>
    <property type="match status" value="1"/>
</dbReference>
<dbReference type="RefSeq" id="WP_105787709.1">
    <property type="nucleotide sequence ID" value="NZ_CADERF010000018.1"/>
</dbReference>
<keyword evidence="3" id="KW-0560">Oxidoreductase</keyword>
<dbReference type="InterPro" id="IPR044043">
    <property type="entry name" value="VanA_C_cat"/>
</dbReference>
<evidence type="ECO:0000256" key="3">
    <source>
        <dbReference type="ARBA" id="ARBA00023002"/>
    </source>
</evidence>
<dbReference type="AlphaFoldDB" id="A0AA41E9G0"/>
<evidence type="ECO:0000313" key="7">
    <source>
        <dbReference type="EMBL" id="MBR8130796.1"/>
    </source>
</evidence>
<organism evidence="7 8">
    <name type="scientific">Burkholderia ambifaria</name>
    <dbReference type="NCBI Taxonomy" id="152480"/>
    <lineage>
        <taxon>Bacteria</taxon>
        <taxon>Pseudomonadati</taxon>
        <taxon>Pseudomonadota</taxon>
        <taxon>Betaproteobacteria</taxon>
        <taxon>Burkholderiales</taxon>
        <taxon>Burkholderiaceae</taxon>
        <taxon>Burkholderia</taxon>
        <taxon>Burkholderia cepacia complex</taxon>
    </lineage>
</organism>
<dbReference type="PANTHER" id="PTHR21266">
    <property type="entry name" value="IRON-SULFUR DOMAIN CONTAINING PROTEIN"/>
    <property type="match status" value="1"/>
</dbReference>
<keyword evidence="5" id="KW-0411">Iron-sulfur</keyword>
<evidence type="ECO:0000256" key="2">
    <source>
        <dbReference type="ARBA" id="ARBA00022723"/>
    </source>
</evidence>
<dbReference type="SUPFAM" id="SSF50022">
    <property type="entry name" value="ISP domain"/>
    <property type="match status" value="1"/>
</dbReference>
<dbReference type="GO" id="GO:0051213">
    <property type="term" value="F:dioxygenase activity"/>
    <property type="evidence" value="ECO:0007669"/>
    <property type="project" value="UniProtKB-KW"/>
</dbReference>
<keyword evidence="1" id="KW-0001">2Fe-2S</keyword>
<keyword evidence="7" id="KW-0223">Dioxygenase</keyword>
<accession>A0AA41E9G0</accession>
<dbReference type="PANTHER" id="PTHR21266:SF60">
    <property type="entry name" value="3-KETOSTEROID-9-ALPHA-MONOOXYGENASE, OXYGENASE COMPONENT"/>
    <property type="match status" value="1"/>
</dbReference>
<evidence type="ECO:0000256" key="1">
    <source>
        <dbReference type="ARBA" id="ARBA00022714"/>
    </source>
</evidence>
<evidence type="ECO:0000313" key="8">
    <source>
        <dbReference type="Proteomes" id="UP000682266"/>
    </source>
</evidence>
<dbReference type="Gene3D" id="3.90.380.10">
    <property type="entry name" value="Naphthalene 1,2-dioxygenase Alpha Subunit, Chain A, domain 1"/>
    <property type="match status" value="1"/>
</dbReference>
<dbReference type="Pfam" id="PF19112">
    <property type="entry name" value="VanA_C"/>
    <property type="match status" value="1"/>
</dbReference>
<evidence type="ECO:0000259" key="6">
    <source>
        <dbReference type="PROSITE" id="PS51296"/>
    </source>
</evidence>
<feature type="domain" description="Rieske" evidence="6">
    <location>
        <begin position="8"/>
        <end position="111"/>
    </location>
</feature>
<dbReference type="InterPro" id="IPR036922">
    <property type="entry name" value="Rieske_2Fe-2S_sf"/>
</dbReference>
<evidence type="ECO:0000256" key="5">
    <source>
        <dbReference type="ARBA" id="ARBA00023014"/>
    </source>
</evidence>
<evidence type="ECO:0000256" key="4">
    <source>
        <dbReference type="ARBA" id="ARBA00023004"/>
    </source>
</evidence>
<keyword evidence="4" id="KW-0408">Iron</keyword>
<dbReference type="GO" id="GO:0046872">
    <property type="term" value="F:metal ion binding"/>
    <property type="evidence" value="ECO:0007669"/>
    <property type="project" value="UniProtKB-KW"/>
</dbReference>
<keyword evidence="2" id="KW-0479">Metal-binding</keyword>
<dbReference type="GO" id="GO:0051537">
    <property type="term" value="F:2 iron, 2 sulfur cluster binding"/>
    <property type="evidence" value="ECO:0007669"/>
    <property type="project" value="UniProtKB-KW"/>
</dbReference>